<sequence>MDADRTSVKPPPRAAKRRKATKVRKPASGSGATEKLSATIRRGRKAEIREQARKLGLSDSAYVDEAIAAKLQLDALAEFVDEMEDRHGPFTEDEIQAALAAWPSAQDQ</sequence>
<comment type="caution">
    <text evidence="2">The sequence shown here is derived from an EMBL/GenBank/DDBJ whole genome shotgun (WGS) entry which is preliminary data.</text>
</comment>
<proteinExistence type="predicted"/>
<dbReference type="Proteomes" id="UP000579250">
    <property type="component" value="Unassembled WGS sequence"/>
</dbReference>
<reference evidence="2 3" key="1">
    <citation type="submission" date="2020-04" db="EMBL/GenBank/DDBJ databases">
        <title>MicrobeNet Type strains.</title>
        <authorList>
            <person name="Nicholson A.C."/>
        </authorList>
    </citation>
    <scope>NUCLEOTIDE SEQUENCE [LARGE SCALE GENOMIC DNA]</scope>
    <source>
        <strain evidence="2 3">ATCC BAA-277</strain>
    </source>
</reference>
<evidence type="ECO:0000313" key="2">
    <source>
        <dbReference type="EMBL" id="NKZ06622.1"/>
    </source>
</evidence>
<dbReference type="AlphaFoldDB" id="A0A846Z5V7"/>
<protein>
    <recommendedName>
        <fullName evidence="4">CopG family transcriptional regulator</fullName>
    </recommendedName>
</protein>
<organism evidence="2 3">
    <name type="scientific">Actinomadura latina</name>
    <dbReference type="NCBI Taxonomy" id="163603"/>
    <lineage>
        <taxon>Bacteria</taxon>
        <taxon>Bacillati</taxon>
        <taxon>Actinomycetota</taxon>
        <taxon>Actinomycetes</taxon>
        <taxon>Streptosporangiales</taxon>
        <taxon>Thermomonosporaceae</taxon>
        <taxon>Actinomadura</taxon>
    </lineage>
</organism>
<name>A0A846Z5V7_9ACTN</name>
<accession>A0A846Z5V7</accession>
<feature type="region of interest" description="Disordered" evidence="1">
    <location>
        <begin position="1"/>
        <end position="45"/>
    </location>
</feature>
<gene>
    <name evidence="2" type="ORF">HGB48_23185</name>
</gene>
<evidence type="ECO:0008006" key="4">
    <source>
        <dbReference type="Google" id="ProtNLM"/>
    </source>
</evidence>
<evidence type="ECO:0000256" key="1">
    <source>
        <dbReference type="SAM" id="MobiDB-lite"/>
    </source>
</evidence>
<feature type="compositionally biased region" description="Basic residues" evidence="1">
    <location>
        <begin position="14"/>
        <end position="25"/>
    </location>
</feature>
<keyword evidence="3" id="KW-1185">Reference proteome</keyword>
<evidence type="ECO:0000313" key="3">
    <source>
        <dbReference type="Proteomes" id="UP000579250"/>
    </source>
</evidence>
<dbReference type="EMBL" id="JAAXPI010000038">
    <property type="protein sequence ID" value="NKZ06622.1"/>
    <property type="molecule type" value="Genomic_DNA"/>
</dbReference>
<dbReference type="RefSeq" id="WP_157438532.1">
    <property type="nucleotide sequence ID" value="NZ_JAAXPI010000038.1"/>
</dbReference>